<keyword evidence="2 4" id="KW-0472">Membrane</keyword>
<dbReference type="OrthoDB" id="996955at2759"/>
<keyword evidence="4" id="KW-1133">Transmembrane helix</keyword>
<protein>
    <submittedName>
        <fullName evidence="5">Uncharacterized protein</fullName>
    </submittedName>
</protein>
<evidence type="ECO:0000256" key="1">
    <source>
        <dbReference type="ARBA" id="ARBA00004370"/>
    </source>
</evidence>
<dbReference type="InterPro" id="IPR044839">
    <property type="entry name" value="NDR1-like"/>
</dbReference>
<gene>
    <name evidence="5" type="ORF">A4U43_C03F1950</name>
</gene>
<dbReference type="PANTHER" id="PTHR31234:SF68">
    <property type="entry name" value="EXPRESSED PROTEIN"/>
    <property type="match status" value="1"/>
</dbReference>
<evidence type="ECO:0000313" key="6">
    <source>
        <dbReference type="Proteomes" id="UP000243459"/>
    </source>
</evidence>
<evidence type="ECO:0000256" key="2">
    <source>
        <dbReference type="ARBA" id="ARBA00023136"/>
    </source>
</evidence>
<name>A0A5P1F6N2_ASPOF</name>
<feature type="compositionally biased region" description="Pro residues" evidence="3">
    <location>
        <begin position="1"/>
        <end position="17"/>
    </location>
</feature>
<comment type="subcellular location">
    <subcellularLocation>
        <location evidence="1">Membrane</location>
    </subcellularLocation>
</comment>
<dbReference type="AlphaFoldDB" id="A0A5P1F6N2"/>
<dbReference type="OMA" id="TCCCWIL"/>
<feature type="transmembrane region" description="Helical" evidence="4">
    <location>
        <begin position="79"/>
        <end position="106"/>
    </location>
</feature>
<accession>A0A5P1F6N2</accession>
<dbReference type="Gramene" id="ONK74018">
    <property type="protein sequence ID" value="ONK74018"/>
    <property type="gene ID" value="A4U43_C03F1950"/>
</dbReference>
<evidence type="ECO:0000256" key="3">
    <source>
        <dbReference type="SAM" id="MobiDB-lite"/>
    </source>
</evidence>
<organism evidence="5 6">
    <name type="scientific">Asparagus officinalis</name>
    <name type="common">Garden asparagus</name>
    <dbReference type="NCBI Taxonomy" id="4686"/>
    <lineage>
        <taxon>Eukaryota</taxon>
        <taxon>Viridiplantae</taxon>
        <taxon>Streptophyta</taxon>
        <taxon>Embryophyta</taxon>
        <taxon>Tracheophyta</taxon>
        <taxon>Spermatophyta</taxon>
        <taxon>Magnoliopsida</taxon>
        <taxon>Liliopsida</taxon>
        <taxon>Asparagales</taxon>
        <taxon>Asparagaceae</taxon>
        <taxon>Asparagoideae</taxon>
        <taxon>Asparagus</taxon>
    </lineage>
</organism>
<sequence>MEEGVPPLPPKSMPHPNSPGDANGDANSLSSAIIPFNKNTYVVQVPKDQIFRVPPPENARIIEEYHNKMKTSKNRPYDCSCVALVFMVLLGTAFLCLSGVLIFYYVANPGVPHLNVDHVALVDPSSAKPKFDITIKAQNPSATMDFRHLSGGKVDLFNNGKHIASDIPPDFDVGHKDTTEIKLSLLSSKAKLPKEFNSTAKGSKNALVPLSLSAEFPVKLGFGILRMRKKKLAVNCDFKVSKTAKGLNVASQNCNVNI</sequence>
<reference evidence="6" key="1">
    <citation type="journal article" date="2017" name="Nat. Commun.">
        <title>The asparagus genome sheds light on the origin and evolution of a young Y chromosome.</title>
        <authorList>
            <person name="Harkess A."/>
            <person name="Zhou J."/>
            <person name="Xu C."/>
            <person name="Bowers J.E."/>
            <person name="Van der Hulst R."/>
            <person name="Ayyampalayam S."/>
            <person name="Mercati F."/>
            <person name="Riccardi P."/>
            <person name="McKain M.R."/>
            <person name="Kakrana A."/>
            <person name="Tang H."/>
            <person name="Ray J."/>
            <person name="Groenendijk J."/>
            <person name="Arikit S."/>
            <person name="Mathioni S.M."/>
            <person name="Nakano M."/>
            <person name="Shan H."/>
            <person name="Telgmann-Rauber A."/>
            <person name="Kanno A."/>
            <person name="Yue Z."/>
            <person name="Chen H."/>
            <person name="Li W."/>
            <person name="Chen Y."/>
            <person name="Xu X."/>
            <person name="Zhang Y."/>
            <person name="Luo S."/>
            <person name="Chen H."/>
            <person name="Gao J."/>
            <person name="Mao Z."/>
            <person name="Pires J.C."/>
            <person name="Luo M."/>
            <person name="Kudrna D."/>
            <person name="Wing R.A."/>
            <person name="Meyers B.C."/>
            <person name="Yi K."/>
            <person name="Kong H."/>
            <person name="Lavrijsen P."/>
            <person name="Sunseri F."/>
            <person name="Falavigna A."/>
            <person name="Ye Y."/>
            <person name="Leebens-Mack J.H."/>
            <person name="Chen G."/>
        </authorList>
    </citation>
    <scope>NUCLEOTIDE SEQUENCE [LARGE SCALE GENOMIC DNA]</scope>
    <source>
        <strain evidence="6">cv. DH0086</strain>
    </source>
</reference>
<feature type="region of interest" description="Disordered" evidence="3">
    <location>
        <begin position="1"/>
        <end position="24"/>
    </location>
</feature>
<dbReference type="EMBL" id="CM007383">
    <property type="protein sequence ID" value="ONK74018.1"/>
    <property type="molecule type" value="Genomic_DNA"/>
</dbReference>
<keyword evidence="6" id="KW-1185">Reference proteome</keyword>
<evidence type="ECO:0000313" key="5">
    <source>
        <dbReference type="EMBL" id="ONK74018.1"/>
    </source>
</evidence>
<dbReference type="PANTHER" id="PTHR31234">
    <property type="entry name" value="LATE EMBRYOGENESIS ABUNDANT (LEA) HYDROXYPROLINE-RICH GLYCOPROTEIN FAMILY"/>
    <property type="match status" value="1"/>
</dbReference>
<dbReference type="GO" id="GO:0005886">
    <property type="term" value="C:plasma membrane"/>
    <property type="evidence" value="ECO:0007669"/>
    <property type="project" value="TreeGrafter"/>
</dbReference>
<keyword evidence="4" id="KW-0812">Transmembrane</keyword>
<evidence type="ECO:0000256" key="4">
    <source>
        <dbReference type="SAM" id="Phobius"/>
    </source>
</evidence>
<dbReference type="Proteomes" id="UP000243459">
    <property type="component" value="Chromosome 3"/>
</dbReference>
<proteinExistence type="predicted"/>
<dbReference type="GO" id="GO:0098542">
    <property type="term" value="P:defense response to other organism"/>
    <property type="evidence" value="ECO:0007669"/>
    <property type="project" value="InterPro"/>
</dbReference>